<accession>A0A4R6SA84</accession>
<evidence type="ECO:0000313" key="2">
    <source>
        <dbReference type="EMBL" id="TDP96731.1"/>
    </source>
</evidence>
<proteinExistence type="predicted"/>
<dbReference type="EMBL" id="SNXZ01000004">
    <property type="protein sequence ID" value="TDP96731.1"/>
    <property type="molecule type" value="Genomic_DNA"/>
</dbReference>
<gene>
    <name evidence="2" type="ORF">EV186_104719</name>
</gene>
<sequence length="104" mass="11294">MYSRQPDGFTAVDHNAALLLATHASLALAHAHAAETADAHQTQLLRAIDTRDVIGQAKGILMNRQGIDAEQAFTLLRETSQELNVKLVDLARTIADCHADLHQS</sequence>
<protein>
    <submittedName>
        <fullName evidence="2">ANTAR domain-containing protein</fullName>
    </submittedName>
</protein>
<dbReference type="SUPFAM" id="SSF52172">
    <property type="entry name" value="CheY-like"/>
    <property type="match status" value="1"/>
</dbReference>
<organism evidence="2 3">
    <name type="scientific">Labedaea rhizosphaerae</name>
    <dbReference type="NCBI Taxonomy" id="598644"/>
    <lineage>
        <taxon>Bacteria</taxon>
        <taxon>Bacillati</taxon>
        <taxon>Actinomycetota</taxon>
        <taxon>Actinomycetes</taxon>
        <taxon>Pseudonocardiales</taxon>
        <taxon>Pseudonocardiaceae</taxon>
        <taxon>Labedaea</taxon>
    </lineage>
</organism>
<dbReference type="Pfam" id="PF03861">
    <property type="entry name" value="ANTAR"/>
    <property type="match status" value="1"/>
</dbReference>
<dbReference type="PROSITE" id="PS50921">
    <property type="entry name" value="ANTAR"/>
    <property type="match status" value="1"/>
</dbReference>
<dbReference type="InterPro" id="IPR005561">
    <property type="entry name" value="ANTAR"/>
</dbReference>
<keyword evidence="3" id="KW-1185">Reference proteome</keyword>
<dbReference type="InterPro" id="IPR036388">
    <property type="entry name" value="WH-like_DNA-bd_sf"/>
</dbReference>
<evidence type="ECO:0000313" key="3">
    <source>
        <dbReference type="Proteomes" id="UP000295444"/>
    </source>
</evidence>
<feature type="domain" description="ANTAR" evidence="1">
    <location>
        <begin position="34"/>
        <end position="95"/>
    </location>
</feature>
<dbReference type="GO" id="GO:0003723">
    <property type="term" value="F:RNA binding"/>
    <property type="evidence" value="ECO:0007669"/>
    <property type="project" value="InterPro"/>
</dbReference>
<dbReference type="InterPro" id="IPR011006">
    <property type="entry name" value="CheY-like_superfamily"/>
</dbReference>
<dbReference type="SMART" id="SM01012">
    <property type="entry name" value="ANTAR"/>
    <property type="match status" value="1"/>
</dbReference>
<evidence type="ECO:0000259" key="1">
    <source>
        <dbReference type="PROSITE" id="PS50921"/>
    </source>
</evidence>
<dbReference type="Gene3D" id="1.10.10.10">
    <property type="entry name" value="Winged helix-like DNA-binding domain superfamily/Winged helix DNA-binding domain"/>
    <property type="match status" value="1"/>
</dbReference>
<dbReference type="RefSeq" id="WP_243754280.1">
    <property type="nucleotide sequence ID" value="NZ_SNXZ01000004.1"/>
</dbReference>
<reference evidence="2 3" key="1">
    <citation type="submission" date="2019-03" db="EMBL/GenBank/DDBJ databases">
        <title>Genomic Encyclopedia of Type Strains, Phase IV (KMG-IV): sequencing the most valuable type-strain genomes for metagenomic binning, comparative biology and taxonomic classification.</title>
        <authorList>
            <person name="Goeker M."/>
        </authorList>
    </citation>
    <scope>NUCLEOTIDE SEQUENCE [LARGE SCALE GENOMIC DNA]</scope>
    <source>
        <strain evidence="2 3">DSM 45361</strain>
    </source>
</reference>
<comment type="caution">
    <text evidence="2">The sequence shown here is derived from an EMBL/GenBank/DDBJ whole genome shotgun (WGS) entry which is preliminary data.</text>
</comment>
<name>A0A4R6SA84_LABRH</name>
<dbReference type="Proteomes" id="UP000295444">
    <property type="component" value="Unassembled WGS sequence"/>
</dbReference>
<dbReference type="AlphaFoldDB" id="A0A4R6SA84"/>